<organism evidence="2 3">
    <name type="scientific">Photobacterium proteolyticum</name>
    <dbReference type="NCBI Taxonomy" id="1903952"/>
    <lineage>
        <taxon>Bacteria</taxon>
        <taxon>Pseudomonadati</taxon>
        <taxon>Pseudomonadota</taxon>
        <taxon>Gammaproteobacteria</taxon>
        <taxon>Vibrionales</taxon>
        <taxon>Vibrionaceae</taxon>
        <taxon>Photobacterium</taxon>
    </lineage>
</organism>
<proteinExistence type="predicted"/>
<dbReference type="CDD" id="cd04301">
    <property type="entry name" value="NAT_SF"/>
    <property type="match status" value="1"/>
</dbReference>
<evidence type="ECO:0000313" key="2">
    <source>
        <dbReference type="EMBL" id="OLQ75446.1"/>
    </source>
</evidence>
<evidence type="ECO:0000313" key="3">
    <source>
        <dbReference type="Proteomes" id="UP000186905"/>
    </source>
</evidence>
<dbReference type="AlphaFoldDB" id="A0A1Q9GLN7"/>
<dbReference type="InterPro" id="IPR000182">
    <property type="entry name" value="GNAT_dom"/>
</dbReference>
<dbReference type="Pfam" id="PF00583">
    <property type="entry name" value="Acetyltransf_1"/>
    <property type="match status" value="1"/>
</dbReference>
<dbReference type="SUPFAM" id="SSF55729">
    <property type="entry name" value="Acyl-CoA N-acyltransferases (Nat)"/>
    <property type="match status" value="1"/>
</dbReference>
<dbReference type="InterPro" id="IPR016181">
    <property type="entry name" value="Acyl_CoA_acyltransferase"/>
</dbReference>
<gene>
    <name evidence="2" type="ORF">BIT28_22680</name>
</gene>
<sequence>MEVSHYPYFISVDSELAGFALVRRYPSNPAIYDMGQFFVLRKFKGQGVGKLALNSVLEHFPGRWQIRVLVENTAALGFWTAAVSDVVGTEYTLSLQNDVDLMMHFIQFDV</sequence>
<accession>A0A1Q9GLN7</accession>
<name>A0A1Q9GLN7_9GAMM</name>
<dbReference type="OrthoDB" id="8479334at2"/>
<dbReference type="Gene3D" id="3.40.630.30">
    <property type="match status" value="1"/>
</dbReference>
<reference evidence="2 3" key="1">
    <citation type="submission" date="2016-09" db="EMBL/GenBank/DDBJ databases">
        <title>Photobacterium proteolyticum sp. nov. a protease producing bacterium isolated from ocean sediments of Laizhou Bay.</title>
        <authorList>
            <person name="Li Y."/>
        </authorList>
    </citation>
    <scope>NUCLEOTIDE SEQUENCE [LARGE SCALE GENOMIC DNA]</scope>
    <source>
        <strain evidence="2 3">13-12</strain>
    </source>
</reference>
<dbReference type="RefSeq" id="WP_075764419.1">
    <property type="nucleotide sequence ID" value="NZ_MJIL01000075.1"/>
</dbReference>
<keyword evidence="3" id="KW-1185">Reference proteome</keyword>
<comment type="caution">
    <text evidence="2">The sequence shown here is derived from an EMBL/GenBank/DDBJ whole genome shotgun (WGS) entry which is preliminary data.</text>
</comment>
<evidence type="ECO:0000259" key="1">
    <source>
        <dbReference type="PROSITE" id="PS51186"/>
    </source>
</evidence>
<dbReference type="PROSITE" id="PS51186">
    <property type="entry name" value="GNAT"/>
    <property type="match status" value="1"/>
</dbReference>
<dbReference type="Proteomes" id="UP000186905">
    <property type="component" value="Unassembled WGS sequence"/>
</dbReference>
<dbReference type="STRING" id="1903952.BIT28_22680"/>
<feature type="domain" description="N-acetyltransferase" evidence="1">
    <location>
        <begin position="1"/>
        <end position="107"/>
    </location>
</feature>
<dbReference type="GO" id="GO:0016747">
    <property type="term" value="F:acyltransferase activity, transferring groups other than amino-acyl groups"/>
    <property type="evidence" value="ECO:0007669"/>
    <property type="project" value="InterPro"/>
</dbReference>
<dbReference type="EMBL" id="MJIL01000075">
    <property type="protein sequence ID" value="OLQ75446.1"/>
    <property type="molecule type" value="Genomic_DNA"/>
</dbReference>
<protein>
    <recommendedName>
        <fullName evidence="1">N-acetyltransferase domain-containing protein</fullName>
    </recommendedName>
</protein>